<gene>
    <name evidence="8" type="ORF">D7223_01140</name>
</gene>
<dbReference type="PROSITE" id="PS51332">
    <property type="entry name" value="B12_BINDING"/>
    <property type="match status" value="1"/>
</dbReference>
<dbReference type="GO" id="GO:0051539">
    <property type="term" value="F:4 iron, 4 sulfur cluster binding"/>
    <property type="evidence" value="ECO:0007669"/>
    <property type="project" value="UniProtKB-KW"/>
</dbReference>
<dbReference type="InterPro" id="IPR006638">
    <property type="entry name" value="Elp3/MiaA/NifB-like_rSAM"/>
</dbReference>
<accession>A0A3A9ZQI1</accession>
<dbReference type="Pfam" id="PF02310">
    <property type="entry name" value="B12-binding"/>
    <property type="match status" value="1"/>
</dbReference>
<dbReference type="Proteomes" id="UP000281726">
    <property type="component" value="Unassembled WGS sequence"/>
</dbReference>
<evidence type="ECO:0000259" key="6">
    <source>
        <dbReference type="PROSITE" id="PS51332"/>
    </source>
</evidence>
<dbReference type="CDD" id="cd02068">
    <property type="entry name" value="radical_SAM_B12_BD"/>
    <property type="match status" value="1"/>
</dbReference>
<name>A0A3A9ZQI1_9ACTN</name>
<dbReference type="CDD" id="cd01335">
    <property type="entry name" value="Radical_SAM"/>
    <property type="match status" value="1"/>
</dbReference>
<dbReference type="AlphaFoldDB" id="A0A3A9ZQI1"/>
<dbReference type="InterPro" id="IPR023404">
    <property type="entry name" value="rSAM_horseshoe"/>
</dbReference>
<reference evidence="8 9" key="1">
    <citation type="journal article" date="2004" name="Syst. Appl. Microbiol.">
        <title>Cryptoendolithic actinomycetes from antarctic sandstone rock samples: Micromonospora endolithica sp. nov. and two isolates related to Micromonospora coerulea Jensen 1932.</title>
        <authorList>
            <person name="Hirsch P."/>
            <person name="Mevs U."/>
            <person name="Kroppenstedt R.M."/>
            <person name="Schumann P."/>
            <person name="Stackebrandt E."/>
        </authorList>
    </citation>
    <scope>NUCLEOTIDE SEQUENCE [LARGE SCALE GENOMIC DNA]</scope>
    <source>
        <strain evidence="8 9">JCM 12677</strain>
    </source>
</reference>
<dbReference type="OrthoDB" id="5298546at2"/>
<evidence type="ECO:0000256" key="5">
    <source>
        <dbReference type="ARBA" id="ARBA00023014"/>
    </source>
</evidence>
<dbReference type="GO" id="GO:0003824">
    <property type="term" value="F:catalytic activity"/>
    <property type="evidence" value="ECO:0007669"/>
    <property type="project" value="InterPro"/>
</dbReference>
<keyword evidence="3" id="KW-0479">Metal-binding</keyword>
<dbReference type="SUPFAM" id="SSF102114">
    <property type="entry name" value="Radical SAM enzymes"/>
    <property type="match status" value="1"/>
</dbReference>
<keyword evidence="2" id="KW-0949">S-adenosyl-L-methionine</keyword>
<dbReference type="InterPro" id="IPR036724">
    <property type="entry name" value="Cobalamin-bd_sf"/>
</dbReference>
<dbReference type="SFLD" id="SFLDG01082">
    <property type="entry name" value="B12-binding_domain_containing"/>
    <property type="match status" value="1"/>
</dbReference>
<dbReference type="EMBL" id="RBAK01000001">
    <property type="protein sequence ID" value="RKN50431.1"/>
    <property type="molecule type" value="Genomic_DNA"/>
</dbReference>
<evidence type="ECO:0000256" key="2">
    <source>
        <dbReference type="ARBA" id="ARBA00022691"/>
    </source>
</evidence>
<keyword evidence="5" id="KW-0411">Iron-sulfur</keyword>
<dbReference type="InterPro" id="IPR007197">
    <property type="entry name" value="rSAM"/>
</dbReference>
<dbReference type="InterPro" id="IPR058240">
    <property type="entry name" value="rSAM_sf"/>
</dbReference>
<feature type="domain" description="Radical SAM core" evidence="7">
    <location>
        <begin position="198"/>
        <end position="431"/>
    </location>
</feature>
<evidence type="ECO:0000256" key="4">
    <source>
        <dbReference type="ARBA" id="ARBA00023004"/>
    </source>
</evidence>
<dbReference type="InterPro" id="IPR006158">
    <property type="entry name" value="Cobalamin-bd"/>
</dbReference>
<comment type="caution">
    <text evidence="8">The sequence shown here is derived from an EMBL/GenBank/DDBJ whole genome shotgun (WGS) entry which is preliminary data.</text>
</comment>
<evidence type="ECO:0000259" key="7">
    <source>
        <dbReference type="PROSITE" id="PS51918"/>
    </source>
</evidence>
<evidence type="ECO:0000256" key="1">
    <source>
        <dbReference type="ARBA" id="ARBA00001966"/>
    </source>
</evidence>
<dbReference type="Gene3D" id="3.80.30.20">
    <property type="entry name" value="tm_1862 like domain"/>
    <property type="match status" value="1"/>
</dbReference>
<dbReference type="PANTHER" id="PTHR43409">
    <property type="entry name" value="ANAEROBIC MAGNESIUM-PROTOPORPHYRIN IX MONOMETHYL ESTER CYCLASE-RELATED"/>
    <property type="match status" value="1"/>
</dbReference>
<dbReference type="Gene3D" id="3.40.50.280">
    <property type="entry name" value="Cobalamin-binding domain"/>
    <property type="match status" value="1"/>
</dbReference>
<dbReference type="RefSeq" id="WP_120723847.1">
    <property type="nucleotide sequence ID" value="NZ_RBAK01000001.1"/>
</dbReference>
<sequence length="460" mass="51008">MRKIVLFAGVDPLSTGESNYAWHPLSVLTIGSVLEAHGFDACIIDCQVDHDWRDRLAKHAGEALFVGVTCMTGPSIGNVLAAIDIVRNAAPQVPIVWGGYHATLAWRGILRERLVDVVVTGPGESAALGLAQRLAAGQRLSPETIGDLPNLAFLDGRTAIAASGAITPNIAKTTYEFVGDMNQLPPVNYGLIDPTRYYTAAMRDLSYITSYGCPYACAFCSEPTTSTRKWKPLAPQRIVAELRHLWDTYSPDQISLLDPNFSTNVHRVVEIVELMERDGVRIELRANMRTRDVVNLARVLDLERLHAVGFSAVFLGCESGSDRMLKLLRKGATVADTRAACQLLDRVGIIQLTSWIHDLPGETDDDSEETCELVTELAALPHNRQKHHFFMPFPSTELYETIYGKTLDDGRTQAEWATSDTYGGSALYAGRQDRRQWVLERLAELKQRFPHALERNLPRP</sequence>
<organism evidence="8 9">
    <name type="scientific">Micromonospora endolithica</name>
    <dbReference type="NCBI Taxonomy" id="230091"/>
    <lineage>
        <taxon>Bacteria</taxon>
        <taxon>Bacillati</taxon>
        <taxon>Actinomycetota</taxon>
        <taxon>Actinomycetes</taxon>
        <taxon>Micromonosporales</taxon>
        <taxon>Micromonosporaceae</taxon>
        <taxon>Micromonospora</taxon>
    </lineage>
</organism>
<keyword evidence="4" id="KW-0408">Iron</keyword>
<dbReference type="SFLD" id="SFLDG01123">
    <property type="entry name" value="methyltransferase_(Class_B)"/>
    <property type="match status" value="1"/>
</dbReference>
<dbReference type="GO" id="GO:0031419">
    <property type="term" value="F:cobalamin binding"/>
    <property type="evidence" value="ECO:0007669"/>
    <property type="project" value="InterPro"/>
</dbReference>
<dbReference type="PROSITE" id="PS51918">
    <property type="entry name" value="RADICAL_SAM"/>
    <property type="match status" value="1"/>
</dbReference>
<evidence type="ECO:0000256" key="3">
    <source>
        <dbReference type="ARBA" id="ARBA00022723"/>
    </source>
</evidence>
<dbReference type="SUPFAM" id="SSF52242">
    <property type="entry name" value="Cobalamin (vitamin B12)-binding domain"/>
    <property type="match status" value="1"/>
</dbReference>
<evidence type="ECO:0000313" key="9">
    <source>
        <dbReference type="Proteomes" id="UP000281726"/>
    </source>
</evidence>
<dbReference type="SFLD" id="SFLDS00029">
    <property type="entry name" value="Radical_SAM"/>
    <property type="match status" value="1"/>
</dbReference>
<dbReference type="SMART" id="SM00729">
    <property type="entry name" value="Elp3"/>
    <property type="match status" value="1"/>
</dbReference>
<evidence type="ECO:0000313" key="8">
    <source>
        <dbReference type="EMBL" id="RKN50431.1"/>
    </source>
</evidence>
<keyword evidence="9" id="KW-1185">Reference proteome</keyword>
<dbReference type="InterPro" id="IPR034466">
    <property type="entry name" value="Methyltransferase_Class_B"/>
</dbReference>
<dbReference type="Pfam" id="PF04055">
    <property type="entry name" value="Radical_SAM"/>
    <property type="match status" value="1"/>
</dbReference>
<protein>
    <submittedName>
        <fullName evidence="8">Radical SAM protein</fullName>
    </submittedName>
</protein>
<comment type="cofactor">
    <cofactor evidence="1">
        <name>[4Fe-4S] cluster</name>
        <dbReference type="ChEBI" id="CHEBI:49883"/>
    </cofactor>
</comment>
<feature type="domain" description="B12-binding" evidence="6">
    <location>
        <begin position="10"/>
        <end position="141"/>
    </location>
</feature>
<dbReference type="InterPro" id="IPR051198">
    <property type="entry name" value="BchE-like"/>
</dbReference>
<dbReference type="GO" id="GO:0046872">
    <property type="term" value="F:metal ion binding"/>
    <property type="evidence" value="ECO:0007669"/>
    <property type="project" value="UniProtKB-KW"/>
</dbReference>
<proteinExistence type="predicted"/>